<feature type="compositionally biased region" description="Gly residues" evidence="1">
    <location>
        <begin position="82"/>
        <end position="93"/>
    </location>
</feature>
<name>A0A4C1YMM6_EUMVA</name>
<proteinExistence type="predicted"/>
<feature type="region of interest" description="Disordered" evidence="1">
    <location>
        <begin position="70"/>
        <end position="93"/>
    </location>
</feature>
<comment type="caution">
    <text evidence="2">The sequence shown here is derived from an EMBL/GenBank/DDBJ whole genome shotgun (WGS) entry which is preliminary data.</text>
</comment>
<evidence type="ECO:0000313" key="2">
    <source>
        <dbReference type="EMBL" id="GBP77398.1"/>
    </source>
</evidence>
<protein>
    <submittedName>
        <fullName evidence="2">Uncharacterized protein</fullName>
    </submittedName>
</protein>
<sequence length="93" mass="10129">MTEVCGVKGDHVYYCIFIVIVQLPGKCRVGEVTRTCAVRRALRRVTALARTVLHRRLSFERASCCNGLQTTSRTRSFPRSAGDGGGQLRGGGS</sequence>
<organism evidence="2 3">
    <name type="scientific">Eumeta variegata</name>
    <name type="common">Bagworm moth</name>
    <name type="synonym">Eumeta japonica</name>
    <dbReference type="NCBI Taxonomy" id="151549"/>
    <lineage>
        <taxon>Eukaryota</taxon>
        <taxon>Metazoa</taxon>
        <taxon>Ecdysozoa</taxon>
        <taxon>Arthropoda</taxon>
        <taxon>Hexapoda</taxon>
        <taxon>Insecta</taxon>
        <taxon>Pterygota</taxon>
        <taxon>Neoptera</taxon>
        <taxon>Endopterygota</taxon>
        <taxon>Lepidoptera</taxon>
        <taxon>Glossata</taxon>
        <taxon>Ditrysia</taxon>
        <taxon>Tineoidea</taxon>
        <taxon>Psychidae</taxon>
        <taxon>Oiketicinae</taxon>
        <taxon>Eumeta</taxon>
    </lineage>
</organism>
<dbReference type="AlphaFoldDB" id="A0A4C1YMM6"/>
<evidence type="ECO:0000313" key="3">
    <source>
        <dbReference type="Proteomes" id="UP000299102"/>
    </source>
</evidence>
<evidence type="ECO:0000256" key="1">
    <source>
        <dbReference type="SAM" id="MobiDB-lite"/>
    </source>
</evidence>
<dbReference type="EMBL" id="BGZK01001330">
    <property type="protein sequence ID" value="GBP77398.1"/>
    <property type="molecule type" value="Genomic_DNA"/>
</dbReference>
<keyword evidence="3" id="KW-1185">Reference proteome</keyword>
<gene>
    <name evidence="2" type="ORF">EVAR_24115_1</name>
</gene>
<reference evidence="2 3" key="1">
    <citation type="journal article" date="2019" name="Commun. Biol.">
        <title>The bagworm genome reveals a unique fibroin gene that provides high tensile strength.</title>
        <authorList>
            <person name="Kono N."/>
            <person name="Nakamura H."/>
            <person name="Ohtoshi R."/>
            <person name="Tomita M."/>
            <person name="Numata K."/>
            <person name="Arakawa K."/>
        </authorList>
    </citation>
    <scope>NUCLEOTIDE SEQUENCE [LARGE SCALE GENOMIC DNA]</scope>
</reference>
<accession>A0A4C1YMM6</accession>
<dbReference type="Proteomes" id="UP000299102">
    <property type="component" value="Unassembled WGS sequence"/>
</dbReference>